<dbReference type="Proteomes" id="UP000737402">
    <property type="component" value="Unassembled WGS sequence"/>
</dbReference>
<keyword evidence="7" id="KW-0067">ATP-binding</keyword>
<evidence type="ECO:0000256" key="13">
    <source>
        <dbReference type="ARBA" id="ARBA00038058"/>
    </source>
</evidence>
<name>A0ABS2P734_9BACI</name>
<dbReference type="InterPro" id="IPR010614">
    <property type="entry name" value="RAD3-like_helicase_DEAD"/>
</dbReference>
<keyword evidence="17" id="KW-1185">Reference proteome</keyword>
<feature type="domain" description="Helicase ATP-binding" evidence="15">
    <location>
        <begin position="183"/>
        <end position="430"/>
    </location>
</feature>
<dbReference type="PROSITE" id="PS51193">
    <property type="entry name" value="HELICASE_ATP_BIND_2"/>
    <property type="match status" value="1"/>
</dbReference>
<evidence type="ECO:0000313" key="17">
    <source>
        <dbReference type="Proteomes" id="UP000737402"/>
    </source>
</evidence>
<dbReference type="PANTHER" id="PTHR11472">
    <property type="entry name" value="DNA REPAIR DEAD HELICASE RAD3/XP-D SUBFAMILY MEMBER"/>
    <property type="match status" value="1"/>
</dbReference>
<keyword evidence="1" id="KW-0004">4Fe-4S</keyword>
<keyword evidence="9" id="KW-0411">Iron-sulfur</keyword>
<keyword evidence="12" id="KW-0413">Isomerase</keyword>
<evidence type="ECO:0000256" key="7">
    <source>
        <dbReference type="ARBA" id="ARBA00022840"/>
    </source>
</evidence>
<keyword evidence="3" id="KW-0547">Nucleotide-binding</keyword>
<dbReference type="InterPro" id="IPR006555">
    <property type="entry name" value="ATP-dep_Helicase_C"/>
</dbReference>
<evidence type="ECO:0000256" key="6">
    <source>
        <dbReference type="ARBA" id="ARBA00022806"/>
    </source>
</evidence>
<evidence type="ECO:0000256" key="9">
    <source>
        <dbReference type="ARBA" id="ARBA00023014"/>
    </source>
</evidence>
<dbReference type="SMART" id="SM00487">
    <property type="entry name" value="DEXDc"/>
    <property type="match status" value="1"/>
</dbReference>
<comment type="caution">
    <text evidence="16">The sequence shown here is derived from an EMBL/GenBank/DDBJ whole genome shotgun (WGS) entry which is preliminary data.</text>
</comment>
<reference evidence="16 17" key="1">
    <citation type="submission" date="2021-01" db="EMBL/GenBank/DDBJ databases">
        <title>Genomic Encyclopedia of Type Strains, Phase IV (KMG-IV): sequencing the most valuable type-strain genomes for metagenomic binning, comparative biology and taxonomic classification.</title>
        <authorList>
            <person name="Goeker M."/>
        </authorList>
    </citation>
    <scope>NUCLEOTIDE SEQUENCE [LARGE SCALE GENOMIC DNA]</scope>
    <source>
        <strain evidence="16 17">DSM 25879</strain>
    </source>
</reference>
<dbReference type="PROSITE" id="PS51192">
    <property type="entry name" value="HELICASE_ATP_BIND_1"/>
    <property type="match status" value="1"/>
</dbReference>
<dbReference type="Pfam" id="PF13307">
    <property type="entry name" value="Helicase_C_2"/>
    <property type="match status" value="1"/>
</dbReference>
<dbReference type="Pfam" id="PF06733">
    <property type="entry name" value="DEAD_2"/>
    <property type="match status" value="1"/>
</dbReference>
<keyword evidence="11" id="KW-0234">DNA repair</keyword>
<dbReference type="InterPro" id="IPR011604">
    <property type="entry name" value="PDDEXK-like_dom_sf"/>
</dbReference>
<evidence type="ECO:0000256" key="12">
    <source>
        <dbReference type="ARBA" id="ARBA00023235"/>
    </source>
</evidence>
<keyword evidence="2" id="KW-0479">Metal-binding</keyword>
<dbReference type="InterPro" id="IPR042493">
    <property type="entry name" value="XPD_DNA_FeS"/>
</dbReference>
<evidence type="ECO:0000259" key="14">
    <source>
        <dbReference type="PROSITE" id="PS51192"/>
    </source>
</evidence>
<dbReference type="PANTHER" id="PTHR11472:SF34">
    <property type="entry name" value="REGULATOR OF TELOMERE ELONGATION HELICASE 1"/>
    <property type="match status" value="1"/>
</dbReference>
<dbReference type="GO" id="GO:0004386">
    <property type="term" value="F:helicase activity"/>
    <property type="evidence" value="ECO:0007669"/>
    <property type="project" value="UniProtKB-KW"/>
</dbReference>
<evidence type="ECO:0000259" key="15">
    <source>
        <dbReference type="PROSITE" id="PS51193"/>
    </source>
</evidence>
<evidence type="ECO:0000256" key="8">
    <source>
        <dbReference type="ARBA" id="ARBA00023004"/>
    </source>
</evidence>
<organism evidence="16 17">
    <name type="scientific">Sutcliffiella tianshenii</name>
    <dbReference type="NCBI Taxonomy" id="1463404"/>
    <lineage>
        <taxon>Bacteria</taxon>
        <taxon>Bacillati</taxon>
        <taxon>Bacillota</taxon>
        <taxon>Bacilli</taxon>
        <taxon>Bacillales</taxon>
        <taxon>Bacillaceae</taxon>
        <taxon>Sutcliffiella</taxon>
    </lineage>
</organism>
<keyword evidence="8" id="KW-0408">Iron</keyword>
<evidence type="ECO:0000256" key="11">
    <source>
        <dbReference type="ARBA" id="ARBA00023204"/>
    </source>
</evidence>
<dbReference type="Gene3D" id="3.90.320.10">
    <property type="match status" value="1"/>
</dbReference>
<keyword evidence="10" id="KW-0238">DNA-binding</keyword>
<dbReference type="Gene3D" id="3.40.50.300">
    <property type="entry name" value="P-loop containing nucleotide triphosphate hydrolases"/>
    <property type="match status" value="2"/>
</dbReference>
<evidence type="ECO:0000256" key="4">
    <source>
        <dbReference type="ARBA" id="ARBA00022763"/>
    </source>
</evidence>
<dbReference type="InterPro" id="IPR014013">
    <property type="entry name" value="Helic_SF1/SF2_ATP-bd_DinG/Rad3"/>
</dbReference>
<dbReference type="Gene3D" id="1.10.30.20">
    <property type="entry name" value="Bacterial XPD DNA helicase, FeS cluster domain"/>
    <property type="match status" value="1"/>
</dbReference>
<evidence type="ECO:0000256" key="5">
    <source>
        <dbReference type="ARBA" id="ARBA00022801"/>
    </source>
</evidence>
<evidence type="ECO:0000256" key="3">
    <source>
        <dbReference type="ARBA" id="ARBA00022741"/>
    </source>
</evidence>
<proteinExistence type="inferred from homology"/>
<dbReference type="Gene3D" id="1.10.275.40">
    <property type="match status" value="1"/>
</dbReference>
<dbReference type="InterPro" id="IPR027417">
    <property type="entry name" value="P-loop_NTPase"/>
</dbReference>
<keyword evidence="6 16" id="KW-0347">Helicase</keyword>
<keyword evidence="5" id="KW-0378">Hydrolase</keyword>
<keyword evidence="4" id="KW-0227">DNA damage</keyword>
<sequence>MDKNVSLKVSVRKLVEFVAMGGSIDSRFVGTNIMQEGTKTHQRLQGSRGEDYEKEVHLSMGYPYQSILLQIEGRCDGIYRNEKVTIIEEIKTTARDLTELTEEDFPTYWAQVKVYAYIYSKQQELEEISVRLLFAKRESLEERLFTKTYSLLELEEYVEGIVVEYMDFMGSILDSVNKRNETLKKLSFPFPSYRKGQKDLAKAVFKTIKENKRLFAKAATGIGKTISTIYPTLLAIGENKGQKMIYLTAKTVTRQVAEEAFQRLVENGLHLNVVTITAKEKVCFQEEVRCQKEFCPFADGYYDRLKAGLKDILANELIMSRQVIEAYSRKHMLCPFEFSLDLAMYADAIICDYNYFFDPKVRLQRWSEFHRDTIVLIDEAHNLADRAREMYSASISKSTFLQTGRIIKNIDKELYGKLKAVNDGLLEWKKELLEKDLFVLKEKPHHIVELVAALVEEYERWLKVNPSGVGYEEVLTCFYDGQDFVRVAKEYNGNFNTIVTIHKSEVHVKLACLDPSAAIRSLTKKAYATVFFSATMQPLGYYQTVLGGEKEDYHISIDSPFKAEQLAVYGKKVSTKYRDRDDSIEPIVRSIISTFHSKRGNYLVFFPSYEYLLQVYDAYMKRELPDHVRTIIQQPAMTEADREIYLSNFQARTDTLIGFAVLGGIFAEGIDLVGDRLNGVGIIGVGLPKITLERDVMKQHFQDLGYNGFDFAYVYPGMNKIQQAGGRLIRSEMDTGFILLIDDRYYTPKYRSILPPEWQNFIDVRG</sequence>
<dbReference type="SMART" id="SM00491">
    <property type="entry name" value="HELICc2"/>
    <property type="match status" value="1"/>
</dbReference>
<evidence type="ECO:0000256" key="1">
    <source>
        <dbReference type="ARBA" id="ARBA00022485"/>
    </source>
</evidence>
<dbReference type="InterPro" id="IPR014001">
    <property type="entry name" value="Helicase_ATP-bd"/>
</dbReference>
<evidence type="ECO:0000256" key="2">
    <source>
        <dbReference type="ARBA" id="ARBA00022723"/>
    </source>
</evidence>
<dbReference type="RefSeq" id="WP_204419718.1">
    <property type="nucleotide sequence ID" value="NZ_JAFBED010000016.1"/>
</dbReference>
<dbReference type="InterPro" id="IPR006554">
    <property type="entry name" value="Helicase-like_DEXD_c2"/>
</dbReference>
<feature type="domain" description="Helicase ATP-binding" evidence="14">
    <location>
        <begin position="205"/>
        <end position="413"/>
    </location>
</feature>
<evidence type="ECO:0000256" key="10">
    <source>
        <dbReference type="ARBA" id="ARBA00023125"/>
    </source>
</evidence>
<protein>
    <submittedName>
        <fullName evidence="16">Rad3-related DNA helicase</fullName>
    </submittedName>
</protein>
<comment type="similarity">
    <text evidence="13">Belongs to the helicase family. DinG subfamily.</text>
</comment>
<dbReference type="SMART" id="SM00488">
    <property type="entry name" value="DEXDc2"/>
    <property type="match status" value="1"/>
</dbReference>
<evidence type="ECO:0000313" key="16">
    <source>
        <dbReference type="EMBL" id="MBM7622220.1"/>
    </source>
</evidence>
<gene>
    <name evidence="16" type="ORF">JOC95_004135</name>
</gene>
<dbReference type="InterPro" id="IPR045028">
    <property type="entry name" value="DinG/Rad3-like"/>
</dbReference>
<dbReference type="SUPFAM" id="SSF52540">
    <property type="entry name" value="P-loop containing nucleoside triphosphate hydrolases"/>
    <property type="match status" value="2"/>
</dbReference>
<accession>A0ABS2P734</accession>
<dbReference type="EMBL" id="JAFBED010000016">
    <property type="protein sequence ID" value="MBM7622220.1"/>
    <property type="molecule type" value="Genomic_DNA"/>
</dbReference>